<keyword evidence="4" id="KW-1185">Reference proteome</keyword>
<dbReference type="RefSeq" id="WP_088984630.1">
    <property type="nucleotide sequence ID" value="NZ_LT607413.1"/>
</dbReference>
<evidence type="ECO:0000313" key="3">
    <source>
        <dbReference type="EMBL" id="SCF38428.1"/>
    </source>
</evidence>
<dbReference type="InParanoid" id="A0A1C4ZZK7"/>
<keyword evidence="2" id="KW-0472">Membrane</keyword>
<dbReference type="Proteomes" id="UP000198253">
    <property type="component" value="Chromosome I"/>
</dbReference>
<sequence>MPDRSASTVSGQRDCALYRFWVRHPETGGRALGYIGETGRLPFQRLMEHIYQQPWADTIMAWEVDPVTFSDKTSVLAAERRAIETELPLYNVDGNLANPGRIPPGRAVLQRQARDPGWMQPQRNVRVPRQRAPRAASPRAPRAASPRPARRTAPPSQLVRWWTRHRTTVAGWAGLWLSLWAFLWWLGRNAWAGWDEPRNAAALASVAWALALWGRLRTGNRRPRRRTRSRSRNRR</sequence>
<feature type="transmembrane region" description="Helical" evidence="2">
    <location>
        <begin position="199"/>
        <end position="216"/>
    </location>
</feature>
<proteinExistence type="predicted"/>
<feature type="transmembrane region" description="Helical" evidence="2">
    <location>
        <begin position="169"/>
        <end position="187"/>
    </location>
</feature>
<reference evidence="4" key="1">
    <citation type="submission" date="2016-06" db="EMBL/GenBank/DDBJ databases">
        <authorList>
            <person name="Varghese N."/>
            <person name="Submissions Spin"/>
        </authorList>
    </citation>
    <scope>NUCLEOTIDE SEQUENCE [LARGE SCALE GENOMIC DNA]</scope>
    <source>
        <strain evidence="4">DSM 43816</strain>
    </source>
</reference>
<name>A0A1C4ZZK7_MICEC</name>
<evidence type="ECO:0000256" key="2">
    <source>
        <dbReference type="SAM" id="Phobius"/>
    </source>
</evidence>
<evidence type="ECO:0000256" key="1">
    <source>
        <dbReference type="SAM" id="MobiDB-lite"/>
    </source>
</evidence>
<dbReference type="AlphaFoldDB" id="A0A1C4ZZK7"/>
<organism evidence="3 4">
    <name type="scientific">Micromonospora echinospora</name>
    <name type="common">Micromonospora purpurea</name>
    <dbReference type="NCBI Taxonomy" id="1877"/>
    <lineage>
        <taxon>Bacteria</taxon>
        <taxon>Bacillati</taxon>
        <taxon>Actinomycetota</taxon>
        <taxon>Actinomycetes</taxon>
        <taxon>Micromonosporales</taxon>
        <taxon>Micromonosporaceae</taxon>
        <taxon>Micromonospora</taxon>
    </lineage>
</organism>
<protein>
    <submittedName>
        <fullName evidence="3">Uncharacterized protein</fullName>
    </submittedName>
</protein>
<dbReference type="EMBL" id="LT607413">
    <property type="protein sequence ID" value="SCF38428.1"/>
    <property type="molecule type" value="Genomic_DNA"/>
</dbReference>
<dbReference type="OrthoDB" id="4232849at2"/>
<keyword evidence="2" id="KW-1133">Transmembrane helix</keyword>
<accession>A0A1C4ZZK7</accession>
<gene>
    <name evidence="3" type="ORF">GA0070618_6039</name>
</gene>
<feature type="region of interest" description="Disordered" evidence="1">
    <location>
        <begin position="113"/>
        <end position="155"/>
    </location>
</feature>
<keyword evidence="2" id="KW-0812">Transmembrane</keyword>
<feature type="compositionally biased region" description="Low complexity" evidence="1">
    <location>
        <begin position="133"/>
        <end position="155"/>
    </location>
</feature>
<evidence type="ECO:0000313" key="4">
    <source>
        <dbReference type="Proteomes" id="UP000198253"/>
    </source>
</evidence>